<keyword evidence="2" id="KW-0812">Transmembrane</keyword>
<dbReference type="STRING" id="569882.SAMN04490248_10848"/>
<accession>A0A1H8R9F3</accession>
<evidence type="ECO:0000313" key="4">
    <source>
        <dbReference type="Proteomes" id="UP000198893"/>
    </source>
</evidence>
<reference evidence="3 4" key="1">
    <citation type="submission" date="2016-10" db="EMBL/GenBank/DDBJ databases">
        <authorList>
            <person name="de Groot N.N."/>
        </authorList>
    </citation>
    <scope>NUCLEOTIDE SEQUENCE [LARGE SCALE GENOMIC DNA]</scope>
    <source>
        <strain evidence="3 4">DSM 27842</strain>
    </source>
</reference>
<dbReference type="AlphaFoldDB" id="A0A1H8R9F3"/>
<proteinExistence type="predicted"/>
<feature type="transmembrane region" description="Helical" evidence="2">
    <location>
        <begin position="69"/>
        <end position="89"/>
    </location>
</feature>
<evidence type="ECO:0008006" key="5">
    <source>
        <dbReference type="Google" id="ProtNLM"/>
    </source>
</evidence>
<gene>
    <name evidence="3" type="ORF">SAMN04490248_10848</name>
</gene>
<protein>
    <recommendedName>
        <fullName evidence="5">Transmembrane protein (PGPGW)</fullName>
    </recommendedName>
</protein>
<sequence length="103" mass="11922">MSCNDIPMSESPEERRNRRKKGWGRAFWARARQARRWSWRALPPGVRLLVGLLLMIGGVLGFLPVVGFWMLPLGVAVAAPDVLPLWRIVRRWWKGRKDDSKDT</sequence>
<dbReference type="Proteomes" id="UP000198893">
    <property type="component" value="Unassembled WGS sequence"/>
</dbReference>
<evidence type="ECO:0000256" key="1">
    <source>
        <dbReference type="SAM" id="MobiDB-lite"/>
    </source>
</evidence>
<evidence type="ECO:0000313" key="3">
    <source>
        <dbReference type="EMBL" id="SEO62927.1"/>
    </source>
</evidence>
<feature type="region of interest" description="Disordered" evidence="1">
    <location>
        <begin position="1"/>
        <end position="22"/>
    </location>
</feature>
<name>A0A1H8R9F3_9RHOB</name>
<keyword evidence="2" id="KW-1133">Transmembrane helix</keyword>
<keyword evidence="4" id="KW-1185">Reference proteome</keyword>
<feature type="transmembrane region" description="Helical" evidence="2">
    <location>
        <begin position="45"/>
        <end position="63"/>
    </location>
</feature>
<keyword evidence="2" id="KW-0472">Membrane</keyword>
<evidence type="ECO:0000256" key="2">
    <source>
        <dbReference type="SAM" id="Phobius"/>
    </source>
</evidence>
<dbReference type="EMBL" id="FODS01000008">
    <property type="protein sequence ID" value="SEO62927.1"/>
    <property type="molecule type" value="Genomic_DNA"/>
</dbReference>
<organism evidence="3 4">
    <name type="scientific">Salinihabitans flavidus</name>
    <dbReference type="NCBI Taxonomy" id="569882"/>
    <lineage>
        <taxon>Bacteria</taxon>
        <taxon>Pseudomonadati</taxon>
        <taxon>Pseudomonadota</taxon>
        <taxon>Alphaproteobacteria</taxon>
        <taxon>Rhodobacterales</taxon>
        <taxon>Roseobacteraceae</taxon>
        <taxon>Salinihabitans</taxon>
    </lineage>
</organism>